<dbReference type="SUPFAM" id="SSF51197">
    <property type="entry name" value="Clavaminate synthase-like"/>
    <property type="match status" value="1"/>
</dbReference>
<gene>
    <name evidence="1" type="ORF">BS47DRAFT_1326539</name>
</gene>
<dbReference type="Gene3D" id="2.60.120.330">
    <property type="entry name" value="B-lactam Antibiotic, Isopenicillin N Synthase, Chain"/>
    <property type="match status" value="1"/>
</dbReference>
<comment type="caution">
    <text evidence="1">The sequence shown here is derived from an EMBL/GenBank/DDBJ whole genome shotgun (WGS) entry which is preliminary data.</text>
</comment>
<dbReference type="EMBL" id="MU128933">
    <property type="protein sequence ID" value="KAF9517190.1"/>
    <property type="molecule type" value="Genomic_DNA"/>
</dbReference>
<dbReference type="PANTHER" id="PTHR30613">
    <property type="entry name" value="UNCHARACTERIZED PROTEIN YBIU-RELATED"/>
    <property type="match status" value="1"/>
</dbReference>
<sequence length="514" mass="57077">MFRSTEAHAAAPHIAPTPVNGVFGTSPLAPKFSRSNRYAYNQSKGGGDISDAFSSLAGAEFGQLPARYADIKRAIIPTKEEEKTLVKTWTQILAGLEILVAEIKARGSEIIPKVEYKEIQDGTVSADLLDRIRTVGTVIVKGAVPSEVALGWKSQIQEYARTNRDLATGFPRENPQVWEFYHSKAQIQARTHPGVLGTQEYLLSQWHASPDVEVSFQTPISYFDRLRIRFPGDNKFSIGPHVDGGSVERWEDPTYRKCYSKLFSSAWEEYDPFDGTHRVHSTMDLYKGQGSCNVFRSWQGWLSMSTTSANEGTLQVVPNVKMVSAYIMLRPFFRPRQSRGELEGDEDKFLAAENWVLDLESTDFPGSVPSRGQELSLETHPHICFMDTVTSIPRVEPGDQVYWHCDVIHAVERVNHGTGDASVMYIPAVPLTENNAEYLAAQLGSFLAGYPPYDFSGGAGEGAFKDRSTADDVYPSAVSRRAVGLEMFPDTSEGLSSAQRDLMRKANEWLLGQA</sequence>
<evidence type="ECO:0000313" key="2">
    <source>
        <dbReference type="Proteomes" id="UP000886523"/>
    </source>
</evidence>
<dbReference type="Pfam" id="PF07350">
    <property type="entry name" value="Gig2-like"/>
    <property type="match status" value="1"/>
</dbReference>
<evidence type="ECO:0000313" key="1">
    <source>
        <dbReference type="EMBL" id="KAF9517190.1"/>
    </source>
</evidence>
<organism evidence="1 2">
    <name type="scientific">Hydnum rufescens UP504</name>
    <dbReference type="NCBI Taxonomy" id="1448309"/>
    <lineage>
        <taxon>Eukaryota</taxon>
        <taxon>Fungi</taxon>
        <taxon>Dikarya</taxon>
        <taxon>Basidiomycota</taxon>
        <taxon>Agaricomycotina</taxon>
        <taxon>Agaricomycetes</taxon>
        <taxon>Cantharellales</taxon>
        <taxon>Hydnaceae</taxon>
        <taxon>Hydnum</taxon>
    </lineage>
</organism>
<dbReference type="InterPro" id="IPR027443">
    <property type="entry name" value="IPNS-like_sf"/>
</dbReference>
<evidence type="ECO:0008006" key="3">
    <source>
        <dbReference type="Google" id="ProtNLM"/>
    </source>
</evidence>
<dbReference type="InterPro" id="IPR010856">
    <property type="entry name" value="Gig2-like"/>
</dbReference>
<keyword evidence="2" id="KW-1185">Reference proteome</keyword>
<accession>A0A9P6B427</accession>
<dbReference type="Proteomes" id="UP000886523">
    <property type="component" value="Unassembled WGS sequence"/>
</dbReference>
<name>A0A9P6B427_9AGAM</name>
<dbReference type="PANTHER" id="PTHR30613:SF1">
    <property type="entry name" value="DUF1479 DOMAIN PROTEIN (AFU_ORTHOLOGUE AFUA_5G09280)"/>
    <property type="match status" value="1"/>
</dbReference>
<proteinExistence type="predicted"/>
<dbReference type="AlphaFoldDB" id="A0A9P6B427"/>
<protein>
    <recommendedName>
        <fullName evidence="3">DUF1479-domain-containing protein</fullName>
    </recommendedName>
</protein>
<dbReference type="OrthoDB" id="8249012at2759"/>
<reference evidence="1" key="1">
    <citation type="journal article" date="2020" name="Nat. Commun.">
        <title>Large-scale genome sequencing of mycorrhizal fungi provides insights into the early evolution of symbiotic traits.</title>
        <authorList>
            <person name="Miyauchi S."/>
            <person name="Kiss E."/>
            <person name="Kuo A."/>
            <person name="Drula E."/>
            <person name="Kohler A."/>
            <person name="Sanchez-Garcia M."/>
            <person name="Morin E."/>
            <person name="Andreopoulos B."/>
            <person name="Barry K.W."/>
            <person name="Bonito G."/>
            <person name="Buee M."/>
            <person name="Carver A."/>
            <person name="Chen C."/>
            <person name="Cichocki N."/>
            <person name="Clum A."/>
            <person name="Culley D."/>
            <person name="Crous P.W."/>
            <person name="Fauchery L."/>
            <person name="Girlanda M."/>
            <person name="Hayes R.D."/>
            <person name="Keri Z."/>
            <person name="LaButti K."/>
            <person name="Lipzen A."/>
            <person name="Lombard V."/>
            <person name="Magnuson J."/>
            <person name="Maillard F."/>
            <person name="Murat C."/>
            <person name="Nolan M."/>
            <person name="Ohm R.A."/>
            <person name="Pangilinan J."/>
            <person name="Pereira M.F."/>
            <person name="Perotto S."/>
            <person name="Peter M."/>
            <person name="Pfister S."/>
            <person name="Riley R."/>
            <person name="Sitrit Y."/>
            <person name="Stielow J.B."/>
            <person name="Szollosi G."/>
            <person name="Zifcakova L."/>
            <person name="Stursova M."/>
            <person name="Spatafora J.W."/>
            <person name="Tedersoo L."/>
            <person name="Vaario L.M."/>
            <person name="Yamada A."/>
            <person name="Yan M."/>
            <person name="Wang P."/>
            <person name="Xu J."/>
            <person name="Bruns T."/>
            <person name="Baldrian P."/>
            <person name="Vilgalys R."/>
            <person name="Dunand C."/>
            <person name="Henrissat B."/>
            <person name="Grigoriev I.V."/>
            <person name="Hibbett D."/>
            <person name="Nagy L.G."/>
            <person name="Martin F.M."/>
        </authorList>
    </citation>
    <scope>NUCLEOTIDE SEQUENCE</scope>
    <source>
        <strain evidence="1">UP504</strain>
    </source>
</reference>